<dbReference type="PANTHER" id="PTHR22952:SF175">
    <property type="entry name" value="PROTEIN ABSCISIC ACID-INSENSITIVE 5"/>
    <property type="match status" value="1"/>
</dbReference>
<evidence type="ECO:0000259" key="6">
    <source>
        <dbReference type="PROSITE" id="PS50217"/>
    </source>
</evidence>
<name>A0AAD5GG18_AMBAR</name>
<dbReference type="CDD" id="cd14707">
    <property type="entry name" value="bZIP_plant_BZIP46"/>
    <property type="match status" value="1"/>
</dbReference>
<dbReference type="InterPro" id="IPR046347">
    <property type="entry name" value="bZIP_sf"/>
</dbReference>
<evidence type="ECO:0000313" key="8">
    <source>
        <dbReference type="Proteomes" id="UP001206925"/>
    </source>
</evidence>
<dbReference type="Pfam" id="PF00170">
    <property type="entry name" value="bZIP_1"/>
    <property type="match status" value="1"/>
</dbReference>
<accession>A0AAD5GG18</accession>
<dbReference type="InterPro" id="IPR043452">
    <property type="entry name" value="BZIP46-like"/>
</dbReference>
<dbReference type="FunFam" id="1.20.5.170:FF:000036">
    <property type="entry name" value="ABSCISIC ACID-INSENSITIVE 5-like protein 2"/>
    <property type="match status" value="1"/>
</dbReference>
<dbReference type="Gene3D" id="1.20.5.170">
    <property type="match status" value="1"/>
</dbReference>
<comment type="subcellular location">
    <subcellularLocation>
        <location evidence="1">Nucleus</location>
    </subcellularLocation>
</comment>
<gene>
    <name evidence="7" type="ORF">M8C21_028037</name>
</gene>
<feature type="region of interest" description="Disordered" evidence="5">
    <location>
        <begin position="269"/>
        <end position="293"/>
    </location>
</feature>
<proteinExistence type="predicted"/>
<dbReference type="GO" id="GO:0003677">
    <property type="term" value="F:DNA binding"/>
    <property type="evidence" value="ECO:0007669"/>
    <property type="project" value="UniProtKB-KW"/>
</dbReference>
<evidence type="ECO:0000256" key="4">
    <source>
        <dbReference type="SAM" id="Coils"/>
    </source>
</evidence>
<keyword evidence="2" id="KW-0238">DNA-binding</keyword>
<dbReference type="PANTHER" id="PTHR22952">
    <property type="entry name" value="CAMP-RESPONSE ELEMENT BINDING PROTEIN-RELATED"/>
    <property type="match status" value="1"/>
</dbReference>
<organism evidence="7 8">
    <name type="scientific">Ambrosia artemisiifolia</name>
    <name type="common">Common ragweed</name>
    <dbReference type="NCBI Taxonomy" id="4212"/>
    <lineage>
        <taxon>Eukaryota</taxon>
        <taxon>Viridiplantae</taxon>
        <taxon>Streptophyta</taxon>
        <taxon>Embryophyta</taxon>
        <taxon>Tracheophyta</taxon>
        <taxon>Spermatophyta</taxon>
        <taxon>Magnoliopsida</taxon>
        <taxon>eudicotyledons</taxon>
        <taxon>Gunneridae</taxon>
        <taxon>Pentapetalae</taxon>
        <taxon>asterids</taxon>
        <taxon>campanulids</taxon>
        <taxon>Asterales</taxon>
        <taxon>Asteraceae</taxon>
        <taxon>Asteroideae</taxon>
        <taxon>Heliantheae alliance</taxon>
        <taxon>Heliantheae</taxon>
        <taxon>Ambrosia</taxon>
    </lineage>
</organism>
<dbReference type="SUPFAM" id="SSF57959">
    <property type="entry name" value="Leucine zipper domain"/>
    <property type="match status" value="1"/>
</dbReference>
<dbReference type="InterPro" id="IPR004827">
    <property type="entry name" value="bZIP"/>
</dbReference>
<reference evidence="7" key="1">
    <citation type="submission" date="2022-06" db="EMBL/GenBank/DDBJ databases">
        <title>Uncovering the hologenomic basis of an extraordinary plant invasion.</title>
        <authorList>
            <person name="Bieker V.C."/>
            <person name="Martin M.D."/>
            <person name="Gilbert T."/>
            <person name="Hodgins K."/>
            <person name="Battlay P."/>
            <person name="Petersen B."/>
            <person name="Wilson J."/>
        </authorList>
    </citation>
    <scope>NUCLEOTIDE SEQUENCE</scope>
    <source>
        <strain evidence="7">AA19_3_7</strain>
        <tissue evidence="7">Leaf</tissue>
    </source>
</reference>
<evidence type="ECO:0000256" key="1">
    <source>
        <dbReference type="ARBA" id="ARBA00004123"/>
    </source>
</evidence>
<dbReference type="PROSITE" id="PS50217">
    <property type="entry name" value="BZIP"/>
    <property type="match status" value="1"/>
</dbReference>
<evidence type="ECO:0000256" key="5">
    <source>
        <dbReference type="SAM" id="MobiDB-lite"/>
    </source>
</evidence>
<dbReference type="GO" id="GO:0005634">
    <property type="term" value="C:nucleus"/>
    <property type="evidence" value="ECO:0007669"/>
    <property type="project" value="UniProtKB-SubCell"/>
</dbReference>
<dbReference type="GO" id="GO:0045893">
    <property type="term" value="P:positive regulation of DNA-templated transcription"/>
    <property type="evidence" value="ECO:0007669"/>
    <property type="project" value="InterPro"/>
</dbReference>
<keyword evidence="8" id="KW-1185">Reference proteome</keyword>
<dbReference type="PROSITE" id="PS00036">
    <property type="entry name" value="BZIP_BASIC"/>
    <property type="match status" value="1"/>
</dbReference>
<dbReference type="SMART" id="SM00338">
    <property type="entry name" value="BRLZ"/>
    <property type="match status" value="1"/>
</dbReference>
<comment type="caution">
    <text evidence="7">The sequence shown here is derived from an EMBL/GenBank/DDBJ whole genome shotgun (WGS) entry which is preliminary data.</text>
</comment>
<feature type="region of interest" description="Disordered" evidence="5">
    <location>
        <begin position="137"/>
        <end position="173"/>
    </location>
</feature>
<dbReference type="GO" id="GO:0003700">
    <property type="term" value="F:DNA-binding transcription factor activity"/>
    <property type="evidence" value="ECO:0007669"/>
    <property type="project" value="InterPro"/>
</dbReference>
<evidence type="ECO:0000313" key="7">
    <source>
        <dbReference type="EMBL" id="KAI7740019.1"/>
    </source>
</evidence>
<sequence>MVVQNTELMSPGEVEVESPIESDEQQNRPQLGRQSSIYSLTLDEFQHTVNESGKNFGSMNMDEFLNSIWTAEELQAQAQAQTQVQPLARASASGQFLMADPNMIARQQSLSRQGSLALPGSLSRKTVDEVWSEIRRAHEHDNNRPSNENNNIINNNNNNSGSDRVHGSAAQRQPTYGEMTLEDFLVKAGVVREQNHPSALVVQPQAEQVAPFGLFNPNGNNRVVGPPPGSAHMVRPTTGGGPFSPGYPVGKRAGPYQPQPPPCYPGMVGNGGGDGGYGQGLGTGSPASPVSSDGITLSQLDSGNQYGMDLGGVRGGRNRIIDGPVEKVVERRQRRMIKNRESAARSRARKQAYTVELEAELKLLKEENAQLKQAMIFEEMRMKGVPKEDESYVVWFYAKIDQGMEARSSHTFVGRVFSTV</sequence>
<keyword evidence="3" id="KW-0539">Nucleus</keyword>
<keyword evidence="4" id="KW-0175">Coiled coil</keyword>
<feature type="compositionally biased region" description="Gly residues" evidence="5">
    <location>
        <begin position="269"/>
        <end position="283"/>
    </location>
</feature>
<evidence type="ECO:0000256" key="2">
    <source>
        <dbReference type="ARBA" id="ARBA00023125"/>
    </source>
</evidence>
<protein>
    <recommendedName>
        <fullName evidence="6">BZIP domain-containing protein</fullName>
    </recommendedName>
</protein>
<dbReference type="AlphaFoldDB" id="A0AAD5GG18"/>
<feature type="domain" description="BZIP" evidence="6">
    <location>
        <begin position="329"/>
        <end position="373"/>
    </location>
</feature>
<feature type="coiled-coil region" evidence="4">
    <location>
        <begin position="354"/>
        <end position="381"/>
    </location>
</feature>
<evidence type="ECO:0000256" key="3">
    <source>
        <dbReference type="ARBA" id="ARBA00023242"/>
    </source>
</evidence>
<feature type="compositionally biased region" description="Low complexity" evidence="5">
    <location>
        <begin position="144"/>
        <end position="160"/>
    </location>
</feature>
<feature type="region of interest" description="Disordered" evidence="5">
    <location>
        <begin position="1"/>
        <end position="30"/>
    </location>
</feature>
<feature type="compositionally biased region" description="Acidic residues" evidence="5">
    <location>
        <begin position="14"/>
        <end position="24"/>
    </location>
</feature>
<dbReference type="EMBL" id="JAMZMK010008533">
    <property type="protein sequence ID" value="KAI7740019.1"/>
    <property type="molecule type" value="Genomic_DNA"/>
</dbReference>
<dbReference type="Proteomes" id="UP001206925">
    <property type="component" value="Unassembled WGS sequence"/>
</dbReference>